<dbReference type="AlphaFoldDB" id="A0A1N6U7F4"/>
<dbReference type="STRING" id="49186.SAMN05421647_106252"/>
<sequence>MPNTSTLKRYRAVSIRTRNTFTVMANSFSCARALLPADAAITCRSAVPLNAVALGVIA</sequence>
<gene>
    <name evidence="1" type="ORF">SAMN05421647_106252</name>
</gene>
<organism evidence="1 2">
    <name type="scientific">Marinobacterium stanieri</name>
    <dbReference type="NCBI Taxonomy" id="49186"/>
    <lineage>
        <taxon>Bacteria</taxon>
        <taxon>Pseudomonadati</taxon>
        <taxon>Pseudomonadota</taxon>
        <taxon>Gammaproteobacteria</taxon>
        <taxon>Oceanospirillales</taxon>
        <taxon>Oceanospirillaceae</taxon>
        <taxon>Marinobacterium</taxon>
    </lineage>
</organism>
<accession>A0A1N6U7F4</accession>
<proteinExistence type="predicted"/>
<keyword evidence="2" id="KW-1185">Reference proteome</keyword>
<evidence type="ECO:0000313" key="2">
    <source>
        <dbReference type="Proteomes" id="UP000186895"/>
    </source>
</evidence>
<evidence type="ECO:0000313" key="1">
    <source>
        <dbReference type="EMBL" id="SIQ61490.1"/>
    </source>
</evidence>
<name>A0A1N6U7F4_9GAMM</name>
<dbReference type="EMBL" id="FTMN01000006">
    <property type="protein sequence ID" value="SIQ61490.1"/>
    <property type="molecule type" value="Genomic_DNA"/>
</dbReference>
<protein>
    <submittedName>
        <fullName evidence="1">Uncharacterized protein</fullName>
    </submittedName>
</protein>
<reference evidence="1 2" key="1">
    <citation type="submission" date="2017-01" db="EMBL/GenBank/DDBJ databases">
        <authorList>
            <person name="Mah S.A."/>
            <person name="Swanson W.J."/>
            <person name="Moy G.W."/>
            <person name="Vacquier V.D."/>
        </authorList>
    </citation>
    <scope>NUCLEOTIDE SEQUENCE [LARGE SCALE GENOMIC DNA]</scope>
    <source>
        <strain evidence="1 2">DSM 7027</strain>
    </source>
</reference>
<dbReference type="Proteomes" id="UP000186895">
    <property type="component" value="Unassembled WGS sequence"/>
</dbReference>